<sequence>MDKAAAMHARLIEQVSMMLRRAGMYATHDQDFEVLSLLRLCDLRFLDGLPEPSKDDLGLSDKYRSCGIPGPFREAFGDERCYYNEVASVFAEIFHHYGYLVADRLVPDDEWTALLAAAEAAYTEWDARLGEIVEAFGPPSFKIGKWLLCYAPENGTGWVFFDGFEYIPDVNGVSQTPFPGYPDDPILRSIRLPGPDFEAGLRLTPRGKALQRRVRMEQLA</sequence>
<keyword evidence="2" id="KW-1185">Reference proteome</keyword>
<dbReference type="Proteomes" id="UP000681341">
    <property type="component" value="Unassembled WGS sequence"/>
</dbReference>
<organism evidence="1 2">
    <name type="scientific">Glycomyces niveus</name>
    <dbReference type="NCBI Taxonomy" id="2820287"/>
    <lineage>
        <taxon>Bacteria</taxon>
        <taxon>Bacillati</taxon>
        <taxon>Actinomycetota</taxon>
        <taxon>Actinomycetes</taxon>
        <taxon>Glycomycetales</taxon>
        <taxon>Glycomycetaceae</taxon>
        <taxon>Glycomyces</taxon>
    </lineage>
</organism>
<dbReference type="EMBL" id="JAGFNP010000007">
    <property type="protein sequence ID" value="MBO3734051.1"/>
    <property type="molecule type" value="Genomic_DNA"/>
</dbReference>
<reference evidence="1 2" key="1">
    <citation type="submission" date="2021-03" db="EMBL/GenBank/DDBJ databases">
        <title>Glycomyces sp. nov., a novel actinomycete isolated from soil.</title>
        <authorList>
            <person name="Yang X."/>
            <person name="Xu X."/>
        </authorList>
    </citation>
    <scope>NUCLEOTIDE SEQUENCE [LARGE SCALE GENOMIC DNA]</scope>
    <source>
        <strain evidence="1 2">NEAU-S30</strain>
    </source>
</reference>
<name>A0ABS3U6H0_9ACTN</name>
<comment type="caution">
    <text evidence="1">The sequence shown here is derived from an EMBL/GenBank/DDBJ whole genome shotgun (WGS) entry which is preliminary data.</text>
</comment>
<accession>A0ABS3U6H0</accession>
<dbReference type="RefSeq" id="WP_208497074.1">
    <property type="nucleotide sequence ID" value="NZ_JAGFNP010000007.1"/>
</dbReference>
<evidence type="ECO:0000313" key="2">
    <source>
        <dbReference type="Proteomes" id="UP000681341"/>
    </source>
</evidence>
<evidence type="ECO:0000313" key="1">
    <source>
        <dbReference type="EMBL" id="MBO3734051.1"/>
    </source>
</evidence>
<proteinExistence type="predicted"/>
<gene>
    <name evidence="1" type="ORF">J5V16_14580</name>
</gene>
<protein>
    <submittedName>
        <fullName evidence="1">Uncharacterized protein</fullName>
    </submittedName>
</protein>